<evidence type="ECO:0000313" key="1">
    <source>
        <dbReference type="EMBL" id="KNB13006.1"/>
    </source>
</evidence>
<dbReference type="Proteomes" id="UP000009097">
    <property type="component" value="Unassembled WGS sequence"/>
</dbReference>
<dbReference type="KEGG" id="fox:FOXG_20743"/>
<dbReference type="OrthoDB" id="10269640at2759"/>
<gene>
    <name evidence="1" type="ORF">FOXG_20743</name>
</gene>
<name>A0A0J9VQ99_FUSO4</name>
<dbReference type="VEuPathDB" id="FungiDB:FOXG_20743"/>
<reference evidence="1" key="2">
    <citation type="journal article" date="2010" name="Nature">
        <title>Comparative genomics reveals mobile pathogenicity chromosomes in Fusarium.</title>
        <authorList>
            <person name="Ma L.J."/>
            <person name="van der Does H.C."/>
            <person name="Borkovich K.A."/>
            <person name="Coleman J.J."/>
            <person name="Daboussi M.J."/>
            <person name="Di Pietro A."/>
            <person name="Dufresne M."/>
            <person name="Freitag M."/>
            <person name="Grabherr M."/>
            <person name="Henrissat B."/>
            <person name="Houterman P.M."/>
            <person name="Kang S."/>
            <person name="Shim W.B."/>
            <person name="Woloshuk C."/>
            <person name="Xie X."/>
            <person name="Xu J.R."/>
            <person name="Antoniw J."/>
            <person name="Baker S.E."/>
            <person name="Bluhm B.H."/>
            <person name="Breakspear A."/>
            <person name="Brown D.W."/>
            <person name="Butchko R.A."/>
            <person name="Chapman S."/>
            <person name="Coulson R."/>
            <person name="Coutinho P.M."/>
            <person name="Danchin E.G."/>
            <person name="Diener A."/>
            <person name="Gale L.R."/>
            <person name="Gardiner D.M."/>
            <person name="Goff S."/>
            <person name="Hammond-Kosack K.E."/>
            <person name="Hilburn K."/>
            <person name="Hua-Van A."/>
            <person name="Jonkers W."/>
            <person name="Kazan K."/>
            <person name="Kodira C.D."/>
            <person name="Koehrsen M."/>
            <person name="Kumar L."/>
            <person name="Lee Y.H."/>
            <person name="Li L."/>
            <person name="Manners J.M."/>
            <person name="Miranda-Saavedra D."/>
            <person name="Mukherjee M."/>
            <person name="Park G."/>
            <person name="Park J."/>
            <person name="Park S.Y."/>
            <person name="Proctor R.H."/>
            <person name="Regev A."/>
            <person name="Ruiz-Roldan M.C."/>
            <person name="Sain D."/>
            <person name="Sakthikumar S."/>
            <person name="Sykes S."/>
            <person name="Schwartz D.C."/>
            <person name="Turgeon B.G."/>
            <person name="Wapinski I."/>
            <person name="Yoder O."/>
            <person name="Young S."/>
            <person name="Zeng Q."/>
            <person name="Zhou S."/>
            <person name="Galagan J."/>
            <person name="Cuomo C.A."/>
            <person name="Kistler H.C."/>
            <person name="Rep M."/>
        </authorList>
    </citation>
    <scope>NUCLEOTIDE SEQUENCE [LARGE SCALE GENOMIC DNA]</scope>
    <source>
        <strain evidence="1">4287</strain>
    </source>
</reference>
<dbReference type="GeneID" id="28961449"/>
<evidence type="ECO:0000313" key="2">
    <source>
        <dbReference type="Proteomes" id="UP000009097"/>
    </source>
</evidence>
<organism evidence="1 2">
    <name type="scientific">Fusarium oxysporum f. sp. lycopersici (strain 4287 / CBS 123668 / FGSC 9935 / NRRL 34936)</name>
    <name type="common">Fusarium vascular wilt of tomato</name>
    <dbReference type="NCBI Taxonomy" id="426428"/>
    <lineage>
        <taxon>Eukaryota</taxon>
        <taxon>Fungi</taxon>
        <taxon>Dikarya</taxon>
        <taxon>Ascomycota</taxon>
        <taxon>Pezizomycotina</taxon>
        <taxon>Sordariomycetes</taxon>
        <taxon>Hypocreomycetidae</taxon>
        <taxon>Hypocreales</taxon>
        <taxon>Nectriaceae</taxon>
        <taxon>Fusarium</taxon>
        <taxon>Fusarium oxysporum species complex</taxon>
    </lineage>
</organism>
<sequence length="175" mass="19797">MGLNPLVMMGASKPARIRRSKQVPQVRRKVELRRKGGFYGCLLSTRQRPPYLSLARTLERNQKLVLVGSANHTEGVLLSVSVGFQTAFCHDNFWWSRVCEGIGSLWNCQLTKQSSPLQWPLLQEDTCGWCWKHHRDPSRVGVKVSCLSGVVKDPSIELSLTILCRTVEAGLYCWI</sequence>
<protein>
    <submittedName>
        <fullName evidence="1">Uncharacterized protein</fullName>
    </submittedName>
</protein>
<accession>A0A0J9VQ99</accession>
<reference evidence="1" key="1">
    <citation type="submission" date="2007-04" db="EMBL/GenBank/DDBJ databases">
        <authorList>
            <consortium name="The Broad Institute Genome Sequencing Platform"/>
            <person name="Birren B."/>
            <person name="Lander E."/>
            <person name="Galagan J."/>
            <person name="Nusbaum C."/>
            <person name="Devon K."/>
            <person name="Ma L.-J."/>
            <person name="Jaffe D."/>
            <person name="Butler J."/>
            <person name="Alvarez P."/>
            <person name="Gnerre S."/>
            <person name="Grabherr M."/>
            <person name="Kleber M."/>
            <person name="Mauceli E."/>
            <person name="Brockman W."/>
            <person name="MacCallum I.A."/>
            <person name="Young S."/>
            <person name="LaButti K."/>
            <person name="DeCaprio D."/>
            <person name="Crawford M."/>
            <person name="Koehrsen M."/>
            <person name="Engels R."/>
            <person name="Montgomery P."/>
            <person name="Pearson M."/>
            <person name="Howarth C."/>
            <person name="Larson L."/>
            <person name="White J."/>
            <person name="O'Leary S."/>
            <person name="Kodira C."/>
            <person name="Zeng Q."/>
            <person name="Yandava C."/>
            <person name="Alvarado L."/>
            <person name="Kistler C."/>
            <person name="Shim W.-B."/>
            <person name="Kang S."/>
            <person name="Woloshuk C."/>
        </authorList>
    </citation>
    <scope>NUCLEOTIDE SEQUENCE</scope>
    <source>
        <strain evidence="1">4287</strain>
    </source>
</reference>
<dbReference type="RefSeq" id="XP_018251051.1">
    <property type="nucleotide sequence ID" value="XM_018401051.1"/>
</dbReference>
<dbReference type="AlphaFoldDB" id="A0A0J9VQ99"/>
<dbReference type="EMBL" id="DS231712">
    <property type="protein sequence ID" value="KNB13006.1"/>
    <property type="molecule type" value="Genomic_DNA"/>
</dbReference>
<proteinExistence type="predicted"/>